<evidence type="ECO:0000313" key="2">
    <source>
        <dbReference type="EMBL" id="ANB16042.1"/>
    </source>
</evidence>
<dbReference type="Gene3D" id="3.30.1380.20">
    <property type="entry name" value="Trafficking protein particle complex subunit 3"/>
    <property type="match status" value="1"/>
</dbReference>
<dbReference type="InterPro" id="IPR024096">
    <property type="entry name" value="NO_sig/Golgi_transp_ligand-bd"/>
</dbReference>
<proteinExistence type="predicted"/>
<dbReference type="EMBL" id="CP015249">
    <property type="protein sequence ID" value="ANB16042.1"/>
    <property type="molecule type" value="Genomic_DNA"/>
</dbReference>
<sequence length="255" mass="27593">MLADQREGLLLQLGQAVISAGFTLARQRLTESPEGVRLMLVVRGPQAQLLALEERLGTHRLVRSFEAIAHEPGQPLNGASYGAPPVTQAPRTQNAEPVARGPAVALDMRRIEAELRLLAQDYPQVFPRLLSLERSFDAESKSTAMRHLGQRIGAWVYKRDFALGAHLAPADALKHVAVPALRPLVQAEAHAANALRIRNSPFVVAGKGTQCNCHFFSGYLEALLKEASGNTAAVAVRETQCRGIGADACVFEIHS</sequence>
<dbReference type="Proteomes" id="UP000076830">
    <property type="component" value="Chromosome"/>
</dbReference>
<dbReference type="STRING" id="1300342.I596_2"/>
<name>A0A170R0L4_9GAMM</name>
<evidence type="ECO:0000313" key="3">
    <source>
        <dbReference type="Proteomes" id="UP000076830"/>
    </source>
</evidence>
<protein>
    <recommendedName>
        <fullName evidence="1">4-vinyl reductase 4VR domain-containing protein</fullName>
    </recommendedName>
</protein>
<feature type="domain" description="4-vinyl reductase 4VR" evidence="1">
    <location>
        <begin position="192"/>
        <end position="255"/>
    </location>
</feature>
<keyword evidence="3" id="KW-1185">Reference proteome</keyword>
<organism evidence="2 3">
    <name type="scientific">Dokdonella koreensis DS-123</name>
    <dbReference type="NCBI Taxonomy" id="1300342"/>
    <lineage>
        <taxon>Bacteria</taxon>
        <taxon>Pseudomonadati</taxon>
        <taxon>Pseudomonadota</taxon>
        <taxon>Gammaproteobacteria</taxon>
        <taxon>Lysobacterales</taxon>
        <taxon>Rhodanobacteraceae</taxon>
        <taxon>Dokdonella</taxon>
    </lineage>
</organism>
<reference evidence="2 3" key="1">
    <citation type="submission" date="2016-04" db="EMBL/GenBank/DDBJ databases">
        <title>Complete genome sequence of Dokdonella koreensis DS-123T.</title>
        <authorList>
            <person name="Kim J.F."/>
            <person name="Lee H."/>
            <person name="Kwak M.-J."/>
        </authorList>
    </citation>
    <scope>NUCLEOTIDE SEQUENCE [LARGE SCALE GENOMIC DNA]</scope>
    <source>
        <strain evidence="2 3">DS-123</strain>
    </source>
</reference>
<dbReference type="SUPFAM" id="SSF111126">
    <property type="entry name" value="Ligand-binding domain in the NO signalling and Golgi transport"/>
    <property type="match status" value="1"/>
</dbReference>
<dbReference type="InterPro" id="IPR004096">
    <property type="entry name" value="V4R"/>
</dbReference>
<gene>
    <name evidence="2" type="ORF">I596_2</name>
</gene>
<accession>A0A170R0L4</accession>
<evidence type="ECO:0000259" key="1">
    <source>
        <dbReference type="SMART" id="SM00989"/>
    </source>
</evidence>
<dbReference type="AlphaFoldDB" id="A0A170R0L4"/>
<dbReference type="KEGG" id="dko:I596_2"/>
<dbReference type="Pfam" id="PF02830">
    <property type="entry name" value="V4R"/>
    <property type="match status" value="1"/>
</dbReference>
<dbReference type="SMART" id="SM00989">
    <property type="entry name" value="V4R"/>
    <property type="match status" value="1"/>
</dbReference>